<name>A0A7U9KUP7_9ACTN</name>
<comment type="caution">
    <text evidence="1">The sequence shown here is derived from an EMBL/GenBank/DDBJ whole genome shotgun (WGS) entry which is preliminary data.</text>
</comment>
<protein>
    <submittedName>
        <fullName evidence="1">Uncharacterized protein</fullName>
    </submittedName>
</protein>
<sequence>MSDHASLHRTLITTSRFLADFSHPDPHLVLANHRALLHLWGQLSPTRRCRLLLVASWAARNAQAVRGTFHEDRFAHELIDATRKWTADKPGGSLEQFCDGVHPAFLACTWLTCKANNELSLLVFLSLAVLLSAGGSGRQM</sequence>
<evidence type="ECO:0000313" key="1">
    <source>
        <dbReference type="EMBL" id="GCD35715.1"/>
    </source>
</evidence>
<proteinExistence type="predicted"/>
<gene>
    <name evidence="1" type="ORF">OEIGOIKO_03461</name>
</gene>
<dbReference type="AlphaFoldDB" id="A0A7U9KUP7"/>
<dbReference type="EMBL" id="BHZC01000001">
    <property type="protein sequence ID" value="GCD35715.1"/>
    <property type="molecule type" value="Genomic_DNA"/>
</dbReference>
<accession>A0A7U9KUP7</accession>
<evidence type="ECO:0000313" key="2">
    <source>
        <dbReference type="Proteomes" id="UP000287830"/>
    </source>
</evidence>
<dbReference type="Proteomes" id="UP000287830">
    <property type="component" value="Unassembled WGS sequence"/>
</dbReference>
<organism evidence="1 2">
    <name type="scientific">Streptomyces chrestomyceticus JCM 4735</name>
    <dbReference type="NCBI Taxonomy" id="1306181"/>
    <lineage>
        <taxon>Bacteria</taxon>
        <taxon>Bacillati</taxon>
        <taxon>Actinomycetota</taxon>
        <taxon>Actinomycetes</taxon>
        <taxon>Kitasatosporales</taxon>
        <taxon>Streptomycetaceae</taxon>
        <taxon>Streptomyces</taxon>
    </lineage>
</organism>
<reference evidence="1 2" key="1">
    <citation type="submission" date="2018-11" db="EMBL/GenBank/DDBJ databases">
        <title>Whole genome sequence of Streptomyces chrestomyceticus NBRC 13444(T).</title>
        <authorList>
            <person name="Komaki H."/>
            <person name="Tamura T."/>
        </authorList>
    </citation>
    <scope>NUCLEOTIDE SEQUENCE [LARGE SCALE GENOMIC DNA]</scope>
    <source>
        <strain evidence="1 2">NBRC 13444</strain>
    </source>
</reference>